<proteinExistence type="inferred from homology"/>
<keyword evidence="5" id="KW-0442">Lipid degradation</keyword>
<dbReference type="InterPro" id="IPR001753">
    <property type="entry name" value="Enoyl-CoA_hydra/iso"/>
</dbReference>
<keyword evidence="18" id="KW-1185">Reference proteome</keyword>
<dbReference type="InterPro" id="IPR006108">
    <property type="entry name" value="3HC_DH_C"/>
</dbReference>
<feature type="domain" description="3-hydroxyacyl-CoA dehydrogenase NAD binding" evidence="16">
    <location>
        <begin position="306"/>
        <end position="480"/>
    </location>
</feature>
<evidence type="ECO:0000259" key="16">
    <source>
        <dbReference type="Pfam" id="PF02737"/>
    </source>
</evidence>
<dbReference type="RefSeq" id="WP_336202372.1">
    <property type="nucleotide sequence ID" value="NZ_JBANEI010000001.1"/>
</dbReference>
<dbReference type="SUPFAM" id="SSF48179">
    <property type="entry name" value="6-phosphogluconate dehydrogenase C-terminal domain-like"/>
    <property type="match status" value="2"/>
</dbReference>
<dbReference type="InterPro" id="IPR018376">
    <property type="entry name" value="Enoyl-CoA_hyd/isom_CS"/>
</dbReference>
<keyword evidence="8" id="KW-0443">Lipid metabolism</keyword>
<dbReference type="PROSITE" id="PS00166">
    <property type="entry name" value="ENOYL_COA_HYDRATASE"/>
    <property type="match status" value="1"/>
</dbReference>
<dbReference type="InterPro" id="IPR029045">
    <property type="entry name" value="ClpP/crotonase-like_dom_sf"/>
</dbReference>
<dbReference type="InterPro" id="IPR006176">
    <property type="entry name" value="3-OHacyl-CoA_DH_NAD-bd"/>
</dbReference>
<accession>A0ABU8DBN0</accession>
<evidence type="ECO:0000259" key="15">
    <source>
        <dbReference type="Pfam" id="PF00725"/>
    </source>
</evidence>
<dbReference type="EMBL" id="JBANEI010000001">
    <property type="protein sequence ID" value="MEI2680706.1"/>
    <property type="molecule type" value="Genomic_DNA"/>
</dbReference>
<reference evidence="17 18" key="1">
    <citation type="submission" date="2024-02" db="EMBL/GenBank/DDBJ databases">
        <title>First report Erwinia aphidicola in onion in Chile.</title>
        <authorList>
            <person name="Valenzuela M."/>
            <person name="Pena M."/>
            <person name="Dutta B."/>
        </authorList>
    </citation>
    <scope>NUCLEOTIDE SEQUENCE [LARGE SCALE GENOMIC DNA]</scope>
    <source>
        <strain evidence="17 18">QCJ3A</strain>
    </source>
</reference>
<comment type="subcellular location">
    <subcellularLocation>
        <location evidence="1">Peroxisome</location>
    </subcellularLocation>
</comment>
<evidence type="ECO:0000256" key="5">
    <source>
        <dbReference type="ARBA" id="ARBA00022963"/>
    </source>
</evidence>
<protein>
    <submittedName>
        <fullName evidence="17">3-hydroxyacyl-CoA dehydrogenase NAD-binding domain-containing protein</fullName>
    </submittedName>
</protein>
<feature type="domain" description="3-hydroxyacyl-CoA dehydrogenase C-terminal" evidence="15">
    <location>
        <begin position="615"/>
        <end position="700"/>
    </location>
</feature>
<keyword evidence="12" id="KW-0511">Multifunctional enzyme</keyword>
<gene>
    <name evidence="17" type="ORF">V8N49_03400</name>
</gene>
<evidence type="ECO:0000256" key="9">
    <source>
        <dbReference type="ARBA" id="ARBA00023140"/>
    </source>
</evidence>
<evidence type="ECO:0000256" key="8">
    <source>
        <dbReference type="ARBA" id="ARBA00023098"/>
    </source>
</evidence>
<feature type="domain" description="3-hydroxyacyl-CoA dehydrogenase C-terminal" evidence="15">
    <location>
        <begin position="486"/>
        <end position="579"/>
    </location>
</feature>
<keyword evidence="11" id="KW-0456">Lyase</keyword>
<evidence type="ECO:0000256" key="3">
    <source>
        <dbReference type="ARBA" id="ARBA00008750"/>
    </source>
</evidence>
<evidence type="ECO:0000256" key="12">
    <source>
        <dbReference type="ARBA" id="ARBA00023268"/>
    </source>
</evidence>
<dbReference type="Pfam" id="PF00725">
    <property type="entry name" value="3HCDH"/>
    <property type="match status" value="2"/>
</dbReference>
<keyword evidence="6" id="KW-0560">Oxidoreductase</keyword>
<dbReference type="Proteomes" id="UP001306592">
    <property type="component" value="Unassembled WGS sequence"/>
</dbReference>
<dbReference type="Pfam" id="PF00378">
    <property type="entry name" value="ECH_1"/>
    <property type="match status" value="1"/>
</dbReference>
<evidence type="ECO:0000256" key="11">
    <source>
        <dbReference type="ARBA" id="ARBA00023239"/>
    </source>
</evidence>
<comment type="caution">
    <text evidence="17">The sequence shown here is derived from an EMBL/GenBank/DDBJ whole genome shotgun (WGS) entry which is preliminary data.</text>
</comment>
<evidence type="ECO:0000256" key="4">
    <source>
        <dbReference type="ARBA" id="ARBA00022832"/>
    </source>
</evidence>
<comment type="catalytic activity">
    <reaction evidence="13">
        <text>a (3S)-3-hydroxyacyl-CoA + NAD(+) = a 3-oxoacyl-CoA + NADH + H(+)</text>
        <dbReference type="Rhea" id="RHEA:22432"/>
        <dbReference type="ChEBI" id="CHEBI:15378"/>
        <dbReference type="ChEBI" id="CHEBI:57318"/>
        <dbReference type="ChEBI" id="CHEBI:57540"/>
        <dbReference type="ChEBI" id="CHEBI:57945"/>
        <dbReference type="ChEBI" id="CHEBI:90726"/>
        <dbReference type="EC" id="1.1.1.35"/>
    </reaction>
</comment>
<evidence type="ECO:0000256" key="2">
    <source>
        <dbReference type="ARBA" id="ARBA00005005"/>
    </source>
</evidence>
<evidence type="ECO:0000256" key="7">
    <source>
        <dbReference type="ARBA" id="ARBA00023027"/>
    </source>
</evidence>
<dbReference type="Gene3D" id="3.90.226.10">
    <property type="entry name" value="2-enoyl-CoA Hydratase, Chain A, domain 1"/>
    <property type="match status" value="1"/>
</dbReference>
<evidence type="ECO:0000256" key="13">
    <source>
        <dbReference type="ARBA" id="ARBA00049556"/>
    </source>
</evidence>
<dbReference type="InterPro" id="IPR008927">
    <property type="entry name" value="6-PGluconate_DH-like_C_sf"/>
</dbReference>
<dbReference type="Pfam" id="PF02737">
    <property type="entry name" value="3HCDH_N"/>
    <property type="match status" value="1"/>
</dbReference>
<evidence type="ECO:0000256" key="6">
    <source>
        <dbReference type="ARBA" id="ARBA00023002"/>
    </source>
</evidence>
<comment type="pathway">
    <text evidence="2">Lipid metabolism; fatty acid beta-oxidation.</text>
</comment>
<dbReference type="PANTHER" id="PTHR23309">
    <property type="entry name" value="3-HYDROXYACYL-COA DEHYROGENASE"/>
    <property type="match status" value="1"/>
</dbReference>
<dbReference type="CDD" id="cd06558">
    <property type="entry name" value="crotonase-like"/>
    <property type="match status" value="1"/>
</dbReference>
<name>A0ABU8DBN0_ERWAP</name>
<dbReference type="Gene3D" id="1.10.1040.50">
    <property type="match status" value="1"/>
</dbReference>
<keyword evidence="4" id="KW-0276">Fatty acid metabolism</keyword>
<evidence type="ECO:0000256" key="1">
    <source>
        <dbReference type="ARBA" id="ARBA00004275"/>
    </source>
</evidence>
<keyword evidence="10" id="KW-0413">Isomerase</keyword>
<dbReference type="Gene3D" id="3.40.50.720">
    <property type="entry name" value="NAD(P)-binding Rossmann-like Domain"/>
    <property type="match status" value="1"/>
</dbReference>
<sequence>MKNNRQQPRGRVGIALARQGTILIATLDNPPVNAISAAVRTALQALLLQLSHDDEIAALLLLGRGGHFSAGADIREFGQARPPPALRDLCDQLEASDKLVVAAISGNALGGGLELAMAAHYRLALPDARLGLPEIRLGLLPGAGGSQRSVRLTGVKAALDMMLGGDLLSGEQALAIGLVDRLGHNAREDGLTWTRELLAAGGEVRRSATTSARAESRESLQAALSAARAKLALQFRGLFSPALIIDCVEAASRSTFAAGCRFEAAQFQRCLFSPQHRALVHIFLAEKRAAKFPLPPGVTPASFSAAGVIGGGTMGAGIAVVMLNAGLQVTLVERDALSLEGGLARIRGYFQRQIAKMRLTPGEVQSRLARLQGTLELSALQPADLVVEAVTEDLAVKQALFRQLAVHCRADALLASNSSYLSITQIAAGTACASHSLGLHFFSPAPVMRLLEVIAPESVPQRIVASAFSLARRLGKIAVRSGICDGFIGNRIMSVTRRAAEAMLVEGASPYEIDSALRGFGFAMGPFETSDLAGGDIGWATRRRRAATRDARERYVSIADRLCEQGWLGQKTGRGWYRYAAGEKNGLPDPEVLAVVDAERRRANIVPRSFSPPEIVRRYLLAMINEGAKVVEEGIARCPGDVDVVMVAGFGFPRYRGGPLFYADTLGLDRVVRDLTRFAEEDPHFWRPAALLLQRAKQGRPISQA</sequence>
<dbReference type="PANTHER" id="PTHR23309:SF51">
    <property type="entry name" value="3-HYDROXYACYL-COA DEHYDROGENASE-RELATED"/>
    <property type="match status" value="1"/>
</dbReference>
<dbReference type="InterPro" id="IPR036291">
    <property type="entry name" value="NAD(P)-bd_dom_sf"/>
</dbReference>
<keyword evidence="9" id="KW-0576">Peroxisome</keyword>
<organism evidence="17 18">
    <name type="scientific">Erwinia aphidicola</name>
    <dbReference type="NCBI Taxonomy" id="68334"/>
    <lineage>
        <taxon>Bacteria</taxon>
        <taxon>Pseudomonadati</taxon>
        <taxon>Pseudomonadota</taxon>
        <taxon>Gammaproteobacteria</taxon>
        <taxon>Enterobacterales</taxon>
        <taxon>Erwiniaceae</taxon>
        <taxon>Erwinia</taxon>
    </lineage>
</organism>
<evidence type="ECO:0000313" key="17">
    <source>
        <dbReference type="EMBL" id="MEI2680706.1"/>
    </source>
</evidence>
<comment type="similarity">
    <text evidence="14">Belongs to the enoyl-CoA hydratase/isomerase family.</text>
</comment>
<evidence type="ECO:0000256" key="14">
    <source>
        <dbReference type="RuleBase" id="RU003707"/>
    </source>
</evidence>
<dbReference type="SUPFAM" id="SSF52096">
    <property type="entry name" value="ClpP/crotonase"/>
    <property type="match status" value="1"/>
</dbReference>
<evidence type="ECO:0000313" key="18">
    <source>
        <dbReference type="Proteomes" id="UP001306592"/>
    </source>
</evidence>
<evidence type="ECO:0000256" key="10">
    <source>
        <dbReference type="ARBA" id="ARBA00023235"/>
    </source>
</evidence>
<dbReference type="SUPFAM" id="SSF51735">
    <property type="entry name" value="NAD(P)-binding Rossmann-fold domains"/>
    <property type="match status" value="1"/>
</dbReference>
<keyword evidence="7" id="KW-0520">NAD</keyword>
<comment type="similarity">
    <text evidence="3">In the N-terminal section; belongs to the enoyl-CoA hydratase/isomerase family.</text>
</comment>